<feature type="compositionally biased region" description="Basic residues" evidence="1">
    <location>
        <begin position="244"/>
        <end position="263"/>
    </location>
</feature>
<feature type="region of interest" description="Disordered" evidence="1">
    <location>
        <begin position="1"/>
        <end position="402"/>
    </location>
</feature>
<feature type="compositionally biased region" description="Basic and acidic residues" evidence="1">
    <location>
        <begin position="107"/>
        <end position="121"/>
    </location>
</feature>
<protein>
    <submittedName>
        <fullName evidence="2">Uncharacterized protein</fullName>
    </submittedName>
</protein>
<feature type="non-terminal residue" evidence="2">
    <location>
        <position position="402"/>
    </location>
</feature>
<feature type="compositionally biased region" description="Basic and acidic residues" evidence="1">
    <location>
        <begin position="168"/>
        <end position="201"/>
    </location>
</feature>
<feature type="compositionally biased region" description="Basic residues" evidence="1">
    <location>
        <begin position="202"/>
        <end position="232"/>
    </location>
</feature>
<feature type="compositionally biased region" description="Basic residues" evidence="1">
    <location>
        <begin position="84"/>
        <end position="97"/>
    </location>
</feature>
<dbReference type="AlphaFoldDB" id="A0A6J4H761"/>
<proteinExistence type="predicted"/>
<sequence length="402" mass="44328">EHHSRVRRLGLPCRRWAARCRVPRPRPRPAAGSGGAPHRSRAPPPGRRAGRRPRRRPVPHPAAPRLRRRRAGPRLARPDAGSGGRRRRQHRVVHRPSHGLLHGRGLRGADRGPRHLGERPARRAGLGHGRRRGSRGGRRLPRVRALAIRQRPRPRRLDGRPLPRAGAGRRDPLRPRRPARRADHAVSARRRGVDGRLGRDRPPRHRQRHLRGGRPVRARRPLRAARHRRRAADRRAALPLQHHPPLRRGLRRRVAGRRARAAGRLRGAGPRQDPARHRGHPARQPGDSARGGGGVGEAAVRPRLPAGNAAGVLGPRAGRRPSDAGPPGGHPARRHERHPPGARGGRLGLRRGRRDRDLRIPALRAPLPRPARRFAAGAGEGGASRNGRPAPAGAEPRPALLV</sequence>
<feature type="compositionally biased region" description="Basic residues" evidence="1">
    <location>
        <begin position="48"/>
        <end position="58"/>
    </location>
</feature>
<name>A0A6J4H761_9PROT</name>
<feature type="compositionally biased region" description="Low complexity" evidence="1">
    <location>
        <begin position="385"/>
        <end position="402"/>
    </location>
</feature>
<gene>
    <name evidence="2" type="ORF">AVDCRST_MAG08-384</name>
</gene>
<reference evidence="2" key="1">
    <citation type="submission" date="2020-02" db="EMBL/GenBank/DDBJ databases">
        <authorList>
            <person name="Meier V. D."/>
        </authorList>
    </citation>
    <scope>NUCLEOTIDE SEQUENCE</scope>
    <source>
        <strain evidence="2">AVDCRST_MAG08</strain>
    </source>
</reference>
<evidence type="ECO:0000256" key="1">
    <source>
        <dbReference type="SAM" id="MobiDB-lite"/>
    </source>
</evidence>
<organism evidence="2">
    <name type="scientific">uncultured Acetobacteraceae bacterium</name>
    <dbReference type="NCBI Taxonomy" id="169975"/>
    <lineage>
        <taxon>Bacteria</taxon>
        <taxon>Pseudomonadati</taxon>
        <taxon>Pseudomonadota</taxon>
        <taxon>Alphaproteobacteria</taxon>
        <taxon>Acetobacterales</taxon>
        <taxon>Acetobacteraceae</taxon>
        <taxon>environmental samples</taxon>
    </lineage>
</organism>
<dbReference type="EMBL" id="CADCTG010000037">
    <property type="protein sequence ID" value="CAA9215640.1"/>
    <property type="molecule type" value="Genomic_DNA"/>
</dbReference>
<feature type="non-terminal residue" evidence="2">
    <location>
        <position position="1"/>
    </location>
</feature>
<feature type="compositionally biased region" description="Basic residues" evidence="1">
    <location>
        <begin position="128"/>
        <end position="142"/>
    </location>
</feature>
<evidence type="ECO:0000313" key="2">
    <source>
        <dbReference type="EMBL" id="CAA9215640.1"/>
    </source>
</evidence>
<feature type="compositionally biased region" description="Basic residues" evidence="1">
    <location>
        <begin position="16"/>
        <end position="27"/>
    </location>
</feature>
<accession>A0A6J4H761</accession>